<dbReference type="AlphaFoldDB" id="A0A177B4K8"/>
<sequence>MGVPNLCINFKNNVNPETAYNEGYIDVCPQAVITLSSCKVDFYFNPKKRLIIRIGNDFSDLVDVSEVMIANPRGWIMIPLQYQKNLPVNVFLLQISIVQNYQNGRDSHVRGIKLMSKCYNSNTRMFKFSTPYMQQFSSLR</sequence>
<dbReference type="Gene3D" id="2.60.120.260">
    <property type="entry name" value="Galactose-binding domain-like"/>
    <property type="match status" value="1"/>
</dbReference>
<dbReference type="PANTHER" id="PTHR12936">
    <property type="entry name" value="ANAPHASE-PROMOTING COMPLEX 10"/>
    <property type="match status" value="1"/>
</dbReference>
<evidence type="ECO:0000256" key="5">
    <source>
        <dbReference type="ARBA" id="ARBA00022786"/>
    </source>
</evidence>
<keyword evidence="6" id="KW-0131">Cell cycle</keyword>
<dbReference type="SMART" id="SM01337">
    <property type="entry name" value="APC10"/>
    <property type="match status" value="1"/>
</dbReference>
<dbReference type="GO" id="GO:0051301">
    <property type="term" value="P:cell division"/>
    <property type="evidence" value="ECO:0007669"/>
    <property type="project" value="UniProtKB-KW"/>
</dbReference>
<name>A0A177B4K8_9BILA</name>
<comment type="caution">
    <text evidence="8">The sequence shown here is derived from an EMBL/GenBank/DDBJ whole genome shotgun (WGS) entry which is preliminary data.</text>
</comment>
<dbReference type="GO" id="GO:0070979">
    <property type="term" value="P:protein K11-linked ubiquitination"/>
    <property type="evidence" value="ECO:0007669"/>
    <property type="project" value="TreeGrafter"/>
</dbReference>
<dbReference type="InterPro" id="IPR016901">
    <property type="entry name" value="APC10/Doc1"/>
</dbReference>
<evidence type="ECO:0000256" key="1">
    <source>
        <dbReference type="ARBA" id="ARBA00006762"/>
    </source>
</evidence>
<organism evidence="8 9">
    <name type="scientific">Intoshia linei</name>
    <dbReference type="NCBI Taxonomy" id="1819745"/>
    <lineage>
        <taxon>Eukaryota</taxon>
        <taxon>Metazoa</taxon>
        <taxon>Spiralia</taxon>
        <taxon>Lophotrochozoa</taxon>
        <taxon>Mesozoa</taxon>
        <taxon>Orthonectida</taxon>
        <taxon>Rhopaluridae</taxon>
        <taxon>Intoshia</taxon>
    </lineage>
</organism>
<evidence type="ECO:0000256" key="6">
    <source>
        <dbReference type="ARBA" id="ARBA00023306"/>
    </source>
</evidence>
<dbReference type="InterPro" id="IPR008979">
    <property type="entry name" value="Galactose-bd-like_sf"/>
</dbReference>
<gene>
    <name evidence="8" type="ORF">A3Q56_03920</name>
</gene>
<accession>A0A177B4K8</accession>
<comment type="similarity">
    <text evidence="1">Belongs to the APC10 family.</text>
</comment>
<proteinExistence type="inferred from homology"/>
<evidence type="ECO:0000313" key="9">
    <source>
        <dbReference type="Proteomes" id="UP000078046"/>
    </source>
</evidence>
<protein>
    <recommendedName>
        <fullName evidence="2">Anaphase-promoting complex subunit 10</fullName>
    </recommendedName>
</protein>
<keyword evidence="9" id="KW-1185">Reference proteome</keyword>
<dbReference type="InterPro" id="IPR004939">
    <property type="entry name" value="APC_su10/DOC_dom"/>
</dbReference>
<dbReference type="Proteomes" id="UP000078046">
    <property type="component" value="Unassembled WGS sequence"/>
</dbReference>
<evidence type="ECO:0000259" key="7">
    <source>
        <dbReference type="PROSITE" id="PS51284"/>
    </source>
</evidence>
<dbReference type="GO" id="GO:0031145">
    <property type="term" value="P:anaphase-promoting complex-dependent catabolic process"/>
    <property type="evidence" value="ECO:0007669"/>
    <property type="project" value="InterPro"/>
</dbReference>
<dbReference type="GO" id="GO:0005680">
    <property type="term" value="C:anaphase-promoting complex"/>
    <property type="evidence" value="ECO:0007669"/>
    <property type="project" value="InterPro"/>
</dbReference>
<dbReference type="EMBL" id="LWCA01000463">
    <property type="protein sequence ID" value="OAF68344.1"/>
    <property type="molecule type" value="Genomic_DNA"/>
</dbReference>
<dbReference type="PANTHER" id="PTHR12936:SF0">
    <property type="entry name" value="ANAPHASE-PROMOTING COMPLEX SUBUNIT 10"/>
    <property type="match status" value="1"/>
</dbReference>
<evidence type="ECO:0000256" key="4">
    <source>
        <dbReference type="ARBA" id="ARBA00022776"/>
    </source>
</evidence>
<keyword evidence="5" id="KW-0833">Ubl conjugation pathway</keyword>
<dbReference type="PROSITE" id="PS51284">
    <property type="entry name" value="DOC"/>
    <property type="match status" value="1"/>
</dbReference>
<reference evidence="8 9" key="1">
    <citation type="submission" date="2016-04" db="EMBL/GenBank/DDBJ databases">
        <title>The genome of Intoshia linei affirms orthonectids as highly simplified spiralians.</title>
        <authorList>
            <person name="Mikhailov K.V."/>
            <person name="Slusarev G.S."/>
            <person name="Nikitin M.A."/>
            <person name="Logacheva M.D."/>
            <person name="Penin A."/>
            <person name="Aleoshin V."/>
            <person name="Panchin Y.V."/>
        </authorList>
    </citation>
    <scope>NUCLEOTIDE SEQUENCE [LARGE SCALE GENOMIC DNA]</scope>
    <source>
        <strain evidence="8">Intl2013</strain>
        <tissue evidence="8">Whole animal</tissue>
    </source>
</reference>
<keyword evidence="4" id="KW-0498">Mitosis</keyword>
<dbReference type="SUPFAM" id="SSF49785">
    <property type="entry name" value="Galactose-binding domain-like"/>
    <property type="match status" value="1"/>
</dbReference>
<feature type="domain" description="DOC" evidence="7">
    <location>
        <begin position="1"/>
        <end position="140"/>
    </location>
</feature>
<dbReference type="OrthoDB" id="24948at2759"/>
<dbReference type="Pfam" id="PF03256">
    <property type="entry name" value="ANAPC10"/>
    <property type="match status" value="1"/>
</dbReference>
<evidence type="ECO:0000256" key="2">
    <source>
        <dbReference type="ARBA" id="ARBA00013927"/>
    </source>
</evidence>
<keyword evidence="3" id="KW-0132">Cell division</keyword>
<evidence type="ECO:0000313" key="8">
    <source>
        <dbReference type="EMBL" id="OAF68344.1"/>
    </source>
</evidence>
<evidence type="ECO:0000256" key="3">
    <source>
        <dbReference type="ARBA" id="ARBA00022618"/>
    </source>
</evidence>